<dbReference type="STRING" id="2903.R1FCG2"/>
<dbReference type="OMA" id="MRDPDGR"/>
<dbReference type="Pfam" id="PF00076">
    <property type="entry name" value="RRM_1"/>
    <property type="match status" value="2"/>
</dbReference>
<name>A0A0D3KBL1_EMIH1</name>
<dbReference type="GO" id="GO:0003723">
    <property type="term" value="F:RNA binding"/>
    <property type="evidence" value="ECO:0007669"/>
    <property type="project" value="UniProtKB-UniRule"/>
</dbReference>
<dbReference type="GeneID" id="17278417"/>
<dbReference type="SUPFAM" id="SSF54928">
    <property type="entry name" value="RNA-binding domain, RBD"/>
    <property type="match status" value="1"/>
</dbReference>
<dbReference type="HOGENOM" id="CLU_012062_1_5_1"/>
<dbReference type="RefSeq" id="XP_005785575.1">
    <property type="nucleotide sequence ID" value="XM_005785518.1"/>
</dbReference>
<evidence type="ECO:0000313" key="5">
    <source>
        <dbReference type="Proteomes" id="UP000013827"/>
    </source>
</evidence>
<dbReference type="InterPro" id="IPR052462">
    <property type="entry name" value="SLIRP/GR-RBP-like"/>
</dbReference>
<proteinExistence type="predicted"/>
<evidence type="ECO:0000256" key="1">
    <source>
        <dbReference type="ARBA" id="ARBA00022884"/>
    </source>
</evidence>
<dbReference type="KEGG" id="ehx:EMIHUDRAFT_57276"/>
<dbReference type="eggNOG" id="KOG4205">
    <property type="taxonomic scope" value="Eukaryota"/>
</dbReference>
<evidence type="ECO:0000259" key="3">
    <source>
        <dbReference type="PROSITE" id="PS50102"/>
    </source>
</evidence>
<keyword evidence="5" id="KW-1185">Reference proteome</keyword>
<evidence type="ECO:0000313" key="4">
    <source>
        <dbReference type="EnsemblProtists" id="EOD33146"/>
    </source>
</evidence>
<reference evidence="4" key="2">
    <citation type="submission" date="2024-10" db="UniProtKB">
        <authorList>
            <consortium name="EnsemblProtists"/>
        </authorList>
    </citation>
    <scope>IDENTIFICATION</scope>
</reference>
<dbReference type="SMART" id="SM00360">
    <property type="entry name" value="RRM"/>
    <property type="match status" value="2"/>
</dbReference>
<dbReference type="EnsemblProtists" id="EOD33146">
    <property type="protein sequence ID" value="EOD33146"/>
    <property type="gene ID" value="EMIHUDRAFT_57276"/>
</dbReference>
<organism evidence="4 5">
    <name type="scientific">Emiliania huxleyi (strain CCMP1516)</name>
    <dbReference type="NCBI Taxonomy" id="280463"/>
    <lineage>
        <taxon>Eukaryota</taxon>
        <taxon>Haptista</taxon>
        <taxon>Haptophyta</taxon>
        <taxon>Prymnesiophyceae</taxon>
        <taxon>Isochrysidales</taxon>
        <taxon>Noelaerhabdaceae</taxon>
        <taxon>Emiliania</taxon>
    </lineage>
</organism>
<dbReference type="PROSITE" id="PS50102">
    <property type="entry name" value="RRM"/>
    <property type="match status" value="2"/>
</dbReference>
<dbReference type="PANTHER" id="PTHR48027">
    <property type="entry name" value="HETEROGENEOUS NUCLEAR RIBONUCLEOPROTEIN 87F-RELATED"/>
    <property type="match status" value="1"/>
</dbReference>
<dbReference type="Proteomes" id="UP000013827">
    <property type="component" value="Unassembled WGS sequence"/>
</dbReference>
<feature type="domain" description="RRM" evidence="3">
    <location>
        <begin position="4"/>
        <end position="80"/>
    </location>
</feature>
<reference evidence="5" key="1">
    <citation type="journal article" date="2013" name="Nature">
        <title>Pan genome of the phytoplankton Emiliania underpins its global distribution.</title>
        <authorList>
            <person name="Read B.A."/>
            <person name="Kegel J."/>
            <person name="Klute M.J."/>
            <person name="Kuo A."/>
            <person name="Lefebvre S.C."/>
            <person name="Maumus F."/>
            <person name="Mayer C."/>
            <person name="Miller J."/>
            <person name="Monier A."/>
            <person name="Salamov A."/>
            <person name="Young J."/>
            <person name="Aguilar M."/>
            <person name="Claverie J.M."/>
            <person name="Frickenhaus S."/>
            <person name="Gonzalez K."/>
            <person name="Herman E.K."/>
            <person name="Lin Y.C."/>
            <person name="Napier J."/>
            <person name="Ogata H."/>
            <person name="Sarno A.F."/>
            <person name="Shmutz J."/>
            <person name="Schroeder D."/>
            <person name="de Vargas C."/>
            <person name="Verret F."/>
            <person name="von Dassow P."/>
            <person name="Valentin K."/>
            <person name="Van de Peer Y."/>
            <person name="Wheeler G."/>
            <person name="Dacks J.B."/>
            <person name="Delwiche C.F."/>
            <person name="Dyhrman S.T."/>
            <person name="Glockner G."/>
            <person name="John U."/>
            <person name="Richards T."/>
            <person name="Worden A.Z."/>
            <person name="Zhang X."/>
            <person name="Grigoriev I.V."/>
            <person name="Allen A.E."/>
            <person name="Bidle K."/>
            <person name="Borodovsky M."/>
            <person name="Bowler C."/>
            <person name="Brownlee C."/>
            <person name="Cock J.M."/>
            <person name="Elias M."/>
            <person name="Gladyshev V.N."/>
            <person name="Groth M."/>
            <person name="Guda C."/>
            <person name="Hadaegh A."/>
            <person name="Iglesias-Rodriguez M.D."/>
            <person name="Jenkins J."/>
            <person name="Jones B.M."/>
            <person name="Lawson T."/>
            <person name="Leese F."/>
            <person name="Lindquist E."/>
            <person name="Lobanov A."/>
            <person name="Lomsadze A."/>
            <person name="Malik S.B."/>
            <person name="Marsh M.E."/>
            <person name="Mackinder L."/>
            <person name="Mock T."/>
            <person name="Mueller-Roeber B."/>
            <person name="Pagarete A."/>
            <person name="Parker M."/>
            <person name="Probert I."/>
            <person name="Quesneville H."/>
            <person name="Raines C."/>
            <person name="Rensing S.A."/>
            <person name="Riano-Pachon D.M."/>
            <person name="Richier S."/>
            <person name="Rokitta S."/>
            <person name="Shiraiwa Y."/>
            <person name="Soanes D.M."/>
            <person name="van der Giezen M."/>
            <person name="Wahlund T.M."/>
            <person name="Williams B."/>
            <person name="Wilson W."/>
            <person name="Wolfe G."/>
            <person name="Wurch L.L."/>
        </authorList>
    </citation>
    <scope>NUCLEOTIDE SEQUENCE</scope>
</reference>
<dbReference type="InterPro" id="IPR000504">
    <property type="entry name" value="RRM_dom"/>
</dbReference>
<sequence length="167" mass="17685">ANPQKLFLGGLPWETGEEVITNYFGQFGQVLDCMVLRDNSTGKSRGFGFVTMATADVAAKLLEMNHELDGRTLTVRRATAKNAQPPQAQQAQGQGCCASGGAGKKIFLGGLDRSVSEMMIRAACEQHGVVTDVQMMANTGNPNGRGFGFVTFTEAEPAQQLIAAGSL</sequence>
<keyword evidence="1 2" id="KW-0694">RNA-binding</keyword>
<feature type="domain" description="RRM" evidence="3">
    <location>
        <begin position="104"/>
        <end position="167"/>
    </location>
</feature>
<dbReference type="Gene3D" id="3.30.70.330">
    <property type="match status" value="2"/>
</dbReference>
<dbReference type="InterPro" id="IPR035979">
    <property type="entry name" value="RBD_domain_sf"/>
</dbReference>
<dbReference type="PaxDb" id="2903-EOD33146"/>
<dbReference type="AlphaFoldDB" id="A0A0D3KBL1"/>
<protein>
    <recommendedName>
        <fullName evidence="3">RRM domain-containing protein</fullName>
    </recommendedName>
</protein>
<dbReference type="InterPro" id="IPR012677">
    <property type="entry name" value="Nucleotide-bd_a/b_plait_sf"/>
</dbReference>
<evidence type="ECO:0000256" key="2">
    <source>
        <dbReference type="PROSITE-ProRule" id="PRU00176"/>
    </source>
</evidence>
<accession>A0A0D3KBL1</accession>